<feature type="compositionally biased region" description="Basic and acidic residues" evidence="17">
    <location>
        <begin position="57"/>
        <end position="69"/>
    </location>
</feature>
<keyword evidence="7" id="KW-0132">Cell division</keyword>
<evidence type="ECO:0000256" key="9">
    <source>
        <dbReference type="ARBA" id="ARBA00022860"/>
    </source>
</evidence>
<dbReference type="Gene3D" id="3.10.20.90">
    <property type="entry name" value="Phosphatidylinositol 3-kinase Catalytic Subunit, Chain A, domain 1"/>
    <property type="match status" value="1"/>
</dbReference>
<proteinExistence type="predicted"/>
<dbReference type="AlphaFoldDB" id="A0A6A4TS50"/>
<dbReference type="SUPFAM" id="SSF54236">
    <property type="entry name" value="Ubiquitin-like"/>
    <property type="match status" value="1"/>
</dbReference>
<dbReference type="GO" id="GO:0005856">
    <property type="term" value="C:cytoskeleton"/>
    <property type="evidence" value="ECO:0007669"/>
    <property type="project" value="UniProtKB-SubCell"/>
</dbReference>
<dbReference type="FunFam" id="1.20.80.10:FF:000001">
    <property type="entry name" value="Erythrocyte membrane protein band 4.1"/>
    <property type="match status" value="1"/>
</dbReference>
<keyword evidence="12" id="KW-0539">Nucleus</keyword>
<dbReference type="InterPro" id="IPR019747">
    <property type="entry name" value="FERM_CS"/>
</dbReference>
<dbReference type="InterPro" id="IPR000299">
    <property type="entry name" value="FERM_domain"/>
</dbReference>
<dbReference type="InterPro" id="IPR014352">
    <property type="entry name" value="FERM/acyl-CoA-bd_prot_sf"/>
</dbReference>
<feature type="domain" description="FERM" evidence="18">
    <location>
        <begin position="189"/>
        <end position="470"/>
    </location>
</feature>
<feature type="compositionally biased region" description="Low complexity" evidence="17">
    <location>
        <begin position="40"/>
        <end position="52"/>
    </location>
</feature>
<evidence type="ECO:0000256" key="15">
    <source>
        <dbReference type="ARBA" id="ARBA00030419"/>
    </source>
</evidence>
<dbReference type="Pfam" id="PF08736">
    <property type="entry name" value="FA"/>
    <property type="match status" value="1"/>
</dbReference>
<dbReference type="SUPFAM" id="SSF50729">
    <property type="entry name" value="PH domain-like"/>
    <property type="match status" value="1"/>
</dbReference>
<dbReference type="GO" id="GO:0031032">
    <property type="term" value="P:actomyosin structure organization"/>
    <property type="evidence" value="ECO:0007669"/>
    <property type="project" value="TreeGrafter"/>
</dbReference>
<accession>A0A6A4TS50</accession>
<evidence type="ECO:0000256" key="11">
    <source>
        <dbReference type="ARBA" id="ARBA00023212"/>
    </source>
</evidence>
<dbReference type="SUPFAM" id="SSF47031">
    <property type="entry name" value="Second domain of FERM"/>
    <property type="match status" value="1"/>
</dbReference>
<dbReference type="GO" id="GO:0005516">
    <property type="term" value="F:calmodulin binding"/>
    <property type="evidence" value="ECO:0007669"/>
    <property type="project" value="UniProtKB-KW"/>
</dbReference>
<gene>
    <name evidence="19" type="ORF">F2P81_001322</name>
</gene>
<evidence type="ECO:0000313" key="19">
    <source>
        <dbReference type="EMBL" id="KAF0047689.1"/>
    </source>
</evidence>
<dbReference type="GO" id="GO:0030866">
    <property type="term" value="P:cortical actin cytoskeleton organization"/>
    <property type="evidence" value="ECO:0007669"/>
    <property type="project" value="InterPro"/>
</dbReference>
<evidence type="ECO:0000256" key="4">
    <source>
        <dbReference type="ARBA" id="ARBA00022448"/>
    </source>
</evidence>
<evidence type="ECO:0000256" key="2">
    <source>
        <dbReference type="ARBA" id="ARBA00004245"/>
    </source>
</evidence>
<dbReference type="CDD" id="cd14473">
    <property type="entry name" value="FERM_B-lobe"/>
    <property type="match status" value="1"/>
</dbReference>
<evidence type="ECO:0000256" key="6">
    <source>
        <dbReference type="ARBA" id="ARBA00022553"/>
    </source>
</evidence>
<dbReference type="PRINTS" id="PR00935">
    <property type="entry name" value="BAND41"/>
</dbReference>
<dbReference type="SMART" id="SM00295">
    <property type="entry name" value="B41"/>
    <property type="match status" value="1"/>
</dbReference>
<keyword evidence="11" id="KW-0206">Cytoskeleton</keyword>
<feature type="compositionally biased region" description="Basic and acidic residues" evidence="17">
    <location>
        <begin position="125"/>
        <end position="139"/>
    </location>
</feature>
<evidence type="ECO:0000256" key="10">
    <source>
        <dbReference type="ARBA" id="ARBA00023203"/>
    </source>
</evidence>
<keyword evidence="5" id="KW-0963">Cytoplasm</keyword>
<reference evidence="19 20" key="1">
    <citation type="submission" date="2019-06" db="EMBL/GenBank/DDBJ databases">
        <title>Draft genomes of female and male turbot (Scophthalmus maximus).</title>
        <authorList>
            <person name="Xu H."/>
            <person name="Xu X.-W."/>
            <person name="Shao C."/>
            <person name="Chen S."/>
        </authorList>
    </citation>
    <scope>NUCLEOTIDE SEQUENCE [LARGE SCALE GENOMIC DNA]</scope>
    <source>
        <strain evidence="19">Ysfricsl-2016a</strain>
        <tissue evidence="19">Blood</tissue>
    </source>
</reference>
<evidence type="ECO:0000256" key="1">
    <source>
        <dbReference type="ARBA" id="ARBA00004123"/>
    </source>
</evidence>
<dbReference type="Pfam" id="PF05902">
    <property type="entry name" value="4_1_CTD"/>
    <property type="match status" value="1"/>
</dbReference>
<evidence type="ECO:0000256" key="16">
    <source>
        <dbReference type="ARBA" id="ARBA00032586"/>
    </source>
</evidence>
<dbReference type="InterPro" id="IPR008379">
    <property type="entry name" value="Band_4.1_C"/>
</dbReference>
<dbReference type="InterPro" id="IPR000798">
    <property type="entry name" value="Ez/rad/moesin-like"/>
</dbReference>
<dbReference type="PROSITE" id="PS50057">
    <property type="entry name" value="FERM_3"/>
    <property type="match status" value="1"/>
</dbReference>
<evidence type="ECO:0000256" key="5">
    <source>
        <dbReference type="ARBA" id="ARBA00022490"/>
    </source>
</evidence>
<dbReference type="GO" id="GO:0005634">
    <property type="term" value="C:nucleus"/>
    <property type="evidence" value="ECO:0007669"/>
    <property type="project" value="UniProtKB-SubCell"/>
</dbReference>
<dbReference type="Pfam" id="PF09380">
    <property type="entry name" value="FERM_C"/>
    <property type="match status" value="1"/>
</dbReference>
<dbReference type="GO" id="GO:0005198">
    <property type="term" value="F:structural molecule activity"/>
    <property type="evidence" value="ECO:0007669"/>
    <property type="project" value="InterPro"/>
</dbReference>
<dbReference type="Pfam" id="PF00373">
    <property type="entry name" value="FERM_M"/>
    <property type="match status" value="1"/>
</dbReference>
<keyword evidence="4" id="KW-0813">Transport</keyword>
<dbReference type="InterPro" id="IPR035963">
    <property type="entry name" value="FERM_2"/>
</dbReference>
<dbReference type="EMBL" id="VEVO01000001">
    <property type="protein sequence ID" value="KAF0047689.1"/>
    <property type="molecule type" value="Genomic_DNA"/>
</dbReference>
<keyword evidence="8" id="KW-0498">Mitosis</keyword>
<evidence type="ECO:0000256" key="17">
    <source>
        <dbReference type="SAM" id="MobiDB-lite"/>
    </source>
</evidence>
<feature type="compositionally biased region" description="Basic and acidic residues" evidence="17">
    <location>
        <begin position="563"/>
        <end position="589"/>
    </location>
</feature>
<evidence type="ECO:0000259" key="18">
    <source>
        <dbReference type="PROSITE" id="PS50057"/>
    </source>
</evidence>
<dbReference type="GO" id="GO:0005886">
    <property type="term" value="C:plasma membrane"/>
    <property type="evidence" value="ECO:0007669"/>
    <property type="project" value="TreeGrafter"/>
</dbReference>
<keyword evidence="9" id="KW-0112">Calmodulin-binding</keyword>
<evidence type="ECO:0000256" key="8">
    <source>
        <dbReference type="ARBA" id="ARBA00022776"/>
    </source>
</evidence>
<evidence type="ECO:0000256" key="14">
    <source>
        <dbReference type="ARBA" id="ARBA00023658"/>
    </source>
</evidence>
<protein>
    <recommendedName>
        <fullName evidence="14">Protein 4.1</fullName>
    </recommendedName>
    <alternativeName>
        <fullName evidence="15">Band 4.1</fullName>
    </alternativeName>
    <alternativeName>
        <fullName evidence="16">Erythrocyte membrane protein band 4.1</fullName>
    </alternativeName>
</protein>
<dbReference type="PANTHER" id="PTHR23280:SF12">
    <property type="entry name" value="PROTEIN 4.1"/>
    <property type="match status" value="1"/>
</dbReference>
<dbReference type="SMART" id="SM01196">
    <property type="entry name" value="FERM_C"/>
    <property type="match status" value="1"/>
</dbReference>
<feature type="region of interest" description="Disordered" evidence="17">
    <location>
        <begin position="492"/>
        <end position="612"/>
    </location>
</feature>
<comment type="subcellular location">
    <subcellularLocation>
        <location evidence="3">Cytoplasm</location>
        <location evidence="3">Cell cortex</location>
    </subcellularLocation>
    <subcellularLocation>
        <location evidence="2">Cytoplasm</location>
        <location evidence="2">Cytoskeleton</location>
    </subcellularLocation>
    <subcellularLocation>
        <location evidence="1">Nucleus</location>
    </subcellularLocation>
</comment>
<keyword evidence="10" id="KW-0009">Actin-binding</keyword>
<feature type="compositionally biased region" description="Polar residues" evidence="17">
    <location>
        <begin position="98"/>
        <end position="109"/>
    </location>
</feature>
<evidence type="ECO:0000256" key="3">
    <source>
        <dbReference type="ARBA" id="ARBA00004544"/>
    </source>
</evidence>
<dbReference type="PROSITE" id="PS00661">
    <property type="entry name" value="FERM_2"/>
    <property type="match status" value="1"/>
</dbReference>
<dbReference type="Gene3D" id="2.30.29.30">
    <property type="entry name" value="Pleckstrin-homology domain (PH domain)/Phosphotyrosine-binding domain (PTB)"/>
    <property type="match status" value="1"/>
</dbReference>
<evidence type="ECO:0000256" key="7">
    <source>
        <dbReference type="ARBA" id="ARBA00022618"/>
    </source>
</evidence>
<dbReference type="InterPro" id="IPR007477">
    <property type="entry name" value="SAB_dom"/>
</dbReference>
<dbReference type="Pfam" id="PF04382">
    <property type="entry name" value="SAB"/>
    <property type="match status" value="1"/>
</dbReference>
<dbReference type="GO" id="GO:0051301">
    <property type="term" value="P:cell division"/>
    <property type="evidence" value="ECO:0007669"/>
    <property type="project" value="UniProtKB-KW"/>
</dbReference>
<dbReference type="Pfam" id="PF09379">
    <property type="entry name" value="FERM_N"/>
    <property type="match status" value="1"/>
</dbReference>
<sequence length="801" mass="90658">MTTDEAESHQKKPRQQEEAGQDARPPSPEEEQLRPRNRNSASRGLSRLFSSFLKRRSQCESEGGEREDKQEEEEEAKAPIADPEPELRTEGEVALDQHSVSSAEAQTVQVEEKEAEEEEEDQEEEGGKDKENDKEKGEEATLDNEEDKEKEQEEEKECAPEGGSKVEKEEKTTEEEAKAPRAPRRAKTMDIKVTLLDDTLYECELDKHATGQELFMKVCDHLNLLEKDYYGLTIWETLTMKTWMDMTKEIRRQVQGSNYSFTFNVKFYPPDPAQLSEDITRYYLSLQLRRDILQSRLPCSFVTLALLGSYALQSELGEYDPEMHGSEYAKDLKMAQGQTKELEDKMMELHQTYRSMSPAQADLMFLENAKKLSMYGVDLHQAKDLDGVDIMLGVCSSGLMVYKDKLRINRFPWPKVLKVSYKRSSFFIKIRPSEVEQFESAIGFKLPNYKAAKKLWKVCVEHHTFFRLTSTEMATTPRKFLALGSKFRYSGRTQAQTRQASSLIDRPAPLFQRSSSKRNSRSLDGAMASTPDNKSTRPVSAPVMSLVSPGEASPSPLLAALTRSDHHDGSTPRSRRSTDRKAEVKKESQPAEYTRSHSPRPESTAEIKDVDKTQTEIMRHHTSISELKRSFMESVPDPQPSEWDKRLSTNSPFRTASINGQLQPASPVLKTQTITISDVTNSLRGTVTYQDVPLVHTETKTITYESAQQVDCLAERDSGVLLSAQTITSETISTTTTTQITKTVKGGISETRIEKRIVITGDTEIDHDKALAQAIKEAKEQHPDMSVTKVVVHQETEITPE</sequence>
<dbReference type="PRINTS" id="PR00661">
    <property type="entry name" value="ERMFAMILY"/>
</dbReference>
<dbReference type="PIRSF" id="PIRSF002304">
    <property type="entry name" value="Membrane_skeletal_4_1"/>
    <property type="match status" value="1"/>
</dbReference>
<feature type="compositionally biased region" description="Basic and acidic residues" evidence="17">
    <location>
        <begin position="599"/>
        <end position="612"/>
    </location>
</feature>
<feature type="compositionally biased region" description="Basic and acidic residues" evidence="17">
    <location>
        <begin position="147"/>
        <end position="179"/>
    </location>
</feature>
<comment type="caution">
    <text evidence="19">The sequence shown here is derived from an EMBL/GenBank/DDBJ whole genome shotgun (WGS) entry which is preliminary data.</text>
</comment>
<dbReference type="InterPro" id="IPR019749">
    <property type="entry name" value="Band_41_domain"/>
</dbReference>
<dbReference type="InterPro" id="IPR029071">
    <property type="entry name" value="Ubiquitin-like_domsf"/>
</dbReference>
<dbReference type="InterPro" id="IPR018979">
    <property type="entry name" value="FERM_N"/>
</dbReference>
<name>A0A6A4TS50_SCOMX</name>
<dbReference type="InterPro" id="IPR011993">
    <property type="entry name" value="PH-like_dom_sf"/>
</dbReference>
<dbReference type="Proteomes" id="UP000438429">
    <property type="component" value="Unassembled WGS sequence"/>
</dbReference>
<dbReference type="InterPro" id="IPR019748">
    <property type="entry name" value="FERM_central"/>
</dbReference>
<feature type="compositionally biased region" description="Basic and acidic residues" evidence="17">
    <location>
        <begin position="1"/>
        <end position="17"/>
    </location>
</feature>
<evidence type="ECO:0000256" key="13">
    <source>
        <dbReference type="ARBA" id="ARBA00023306"/>
    </source>
</evidence>
<organism evidence="19 20">
    <name type="scientific">Scophthalmus maximus</name>
    <name type="common">Turbot</name>
    <name type="synonym">Psetta maxima</name>
    <dbReference type="NCBI Taxonomy" id="52904"/>
    <lineage>
        <taxon>Eukaryota</taxon>
        <taxon>Metazoa</taxon>
        <taxon>Chordata</taxon>
        <taxon>Craniata</taxon>
        <taxon>Vertebrata</taxon>
        <taxon>Euteleostomi</taxon>
        <taxon>Actinopterygii</taxon>
        <taxon>Neopterygii</taxon>
        <taxon>Teleostei</taxon>
        <taxon>Neoteleostei</taxon>
        <taxon>Acanthomorphata</taxon>
        <taxon>Carangaria</taxon>
        <taxon>Pleuronectiformes</taxon>
        <taxon>Pleuronectoidei</taxon>
        <taxon>Scophthalmidae</taxon>
        <taxon>Scophthalmus</taxon>
    </lineage>
</organism>
<dbReference type="InterPro" id="IPR014847">
    <property type="entry name" value="FA"/>
</dbReference>
<evidence type="ECO:0000313" key="20">
    <source>
        <dbReference type="Proteomes" id="UP000438429"/>
    </source>
</evidence>
<dbReference type="Gene3D" id="1.20.80.10">
    <property type="match status" value="1"/>
</dbReference>
<feature type="compositionally biased region" description="Acidic residues" evidence="17">
    <location>
        <begin position="113"/>
        <end position="124"/>
    </location>
</feature>
<dbReference type="FunFam" id="2.30.29.30:FF:000001">
    <property type="entry name" value="Erythrocyte membrane protein band 4.1"/>
    <property type="match status" value="1"/>
</dbReference>
<dbReference type="CDD" id="cd13184">
    <property type="entry name" value="FERM_C_4_1_family"/>
    <property type="match status" value="1"/>
</dbReference>
<feature type="region of interest" description="Disordered" evidence="17">
    <location>
        <begin position="1"/>
        <end position="185"/>
    </location>
</feature>
<evidence type="ECO:0000256" key="12">
    <source>
        <dbReference type="ARBA" id="ARBA00023242"/>
    </source>
</evidence>
<dbReference type="SMART" id="SM01195">
    <property type="entry name" value="FA"/>
    <property type="match status" value="1"/>
</dbReference>
<dbReference type="FunFam" id="3.10.20.90:FF:000002">
    <property type="entry name" value="Erythrocyte protein band 4.1-like 3"/>
    <property type="match status" value="1"/>
</dbReference>
<feature type="compositionally biased region" description="Polar residues" evidence="17">
    <location>
        <begin position="492"/>
        <end position="502"/>
    </location>
</feature>
<keyword evidence="13" id="KW-0131">Cell cycle</keyword>
<dbReference type="PANTHER" id="PTHR23280">
    <property type="entry name" value="4.1 G PROTEIN"/>
    <property type="match status" value="1"/>
</dbReference>
<dbReference type="GO" id="GO:0005938">
    <property type="term" value="C:cell cortex"/>
    <property type="evidence" value="ECO:0007669"/>
    <property type="project" value="UniProtKB-SubCell"/>
</dbReference>
<dbReference type="GO" id="GO:0003779">
    <property type="term" value="F:actin binding"/>
    <property type="evidence" value="ECO:0007669"/>
    <property type="project" value="UniProtKB-KW"/>
</dbReference>
<dbReference type="InterPro" id="IPR018980">
    <property type="entry name" value="FERM_PH-like_C"/>
</dbReference>
<keyword evidence="6" id="KW-0597">Phosphoprotein</keyword>